<protein>
    <submittedName>
        <fullName evidence="1">MBL fold metallo-hydrolase</fullName>
    </submittedName>
</protein>
<dbReference type="InterPro" id="IPR050114">
    <property type="entry name" value="UPF0173_UPF0282_UlaG_hydrolase"/>
</dbReference>
<dbReference type="PANTHER" id="PTHR43546:SF8">
    <property type="entry name" value="METALLO-BETA-LACTAMASE DOMAIN-CONTAINING PROTEIN"/>
    <property type="match status" value="1"/>
</dbReference>
<dbReference type="EMBL" id="DVOJ01000007">
    <property type="protein sequence ID" value="HIV01342.1"/>
    <property type="molecule type" value="Genomic_DNA"/>
</dbReference>
<proteinExistence type="predicted"/>
<evidence type="ECO:0000313" key="2">
    <source>
        <dbReference type="Proteomes" id="UP000886861"/>
    </source>
</evidence>
<name>A0A9D1NEW7_9FIRM</name>
<evidence type="ECO:0000313" key="1">
    <source>
        <dbReference type="EMBL" id="HIV01342.1"/>
    </source>
</evidence>
<accession>A0A9D1NEW7</accession>
<organism evidence="1 2">
    <name type="scientific">Candidatus Caccopulliclostridium gallistercoris</name>
    <dbReference type="NCBI Taxonomy" id="2840719"/>
    <lineage>
        <taxon>Bacteria</taxon>
        <taxon>Bacillati</taxon>
        <taxon>Bacillota</taxon>
        <taxon>Clostridia</taxon>
        <taxon>Candidatus Caccopulliclostridium</taxon>
    </lineage>
</organism>
<sequence>MQEPNIKINCHSSICIDENIFIDPFNINSRAEAKAIFITHSHFDHLDINSIKNILTPNTVIVCTKDSAEILEKAGITNNINIVTPNQTGKVLDISFQTFPSYNFGHHHFKNYGFVGYTLNVNGATYTICGDTDATPELENVKTDVLLIPIGGIYTMDAEEAAKVTNIIKPKYVIPTHYNYLDDTAGKEGEKLFTKLVDKNIKVLIKID</sequence>
<reference evidence="1" key="1">
    <citation type="submission" date="2020-10" db="EMBL/GenBank/DDBJ databases">
        <authorList>
            <person name="Gilroy R."/>
        </authorList>
    </citation>
    <scope>NUCLEOTIDE SEQUENCE</scope>
    <source>
        <strain evidence="1">CHK186-9395</strain>
    </source>
</reference>
<dbReference type="PANTHER" id="PTHR43546">
    <property type="entry name" value="UPF0173 METAL-DEPENDENT HYDROLASE MJ1163-RELATED"/>
    <property type="match status" value="1"/>
</dbReference>
<dbReference type="Pfam" id="PF13483">
    <property type="entry name" value="Lactamase_B_3"/>
    <property type="match status" value="1"/>
</dbReference>
<reference evidence="1" key="2">
    <citation type="journal article" date="2021" name="PeerJ">
        <title>Extensive microbial diversity within the chicken gut microbiome revealed by metagenomics and culture.</title>
        <authorList>
            <person name="Gilroy R."/>
            <person name="Ravi A."/>
            <person name="Getino M."/>
            <person name="Pursley I."/>
            <person name="Horton D.L."/>
            <person name="Alikhan N.F."/>
            <person name="Baker D."/>
            <person name="Gharbi K."/>
            <person name="Hall N."/>
            <person name="Watson M."/>
            <person name="Adriaenssens E.M."/>
            <person name="Foster-Nyarko E."/>
            <person name="Jarju S."/>
            <person name="Secka A."/>
            <person name="Antonio M."/>
            <person name="Oren A."/>
            <person name="Chaudhuri R.R."/>
            <person name="La Ragione R."/>
            <person name="Hildebrand F."/>
            <person name="Pallen M.J."/>
        </authorList>
    </citation>
    <scope>NUCLEOTIDE SEQUENCE</scope>
    <source>
        <strain evidence="1">CHK186-9395</strain>
    </source>
</reference>
<dbReference type="AlphaFoldDB" id="A0A9D1NEW7"/>
<gene>
    <name evidence="1" type="ORF">IAA62_02155</name>
</gene>
<dbReference type="InterPro" id="IPR036866">
    <property type="entry name" value="RibonucZ/Hydroxyglut_hydro"/>
</dbReference>
<dbReference type="Gene3D" id="3.60.15.10">
    <property type="entry name" value="Ribonuclease Z/Hydroxyacylglutathione hydrolase-like"/>
    <property type="match status" value="1"/>
</dbReference>
<dbReference type="SUPFAM" id="SSF56281">
    <property type="entry name" value="Metallo-hydrolase/oxidoreductase"/>
    <property type="match status" value="1"/>
</dbReference>
<comment type="caution">
    <text evidence="1">The sequence shown here is derived from an EMBL/GenBank/DDBJ whole genome shotgun (WGS) entry which is preliminary data.</text>
</comment>
<dbReference type="Proteomes" id="UP000886861">
    <property type="component" value="Unassembled WGS sequence"/>
</dbReference>